<keyword evidence="5" id="KW-1185">Reference proteome</keyword>
<dbReference type="InterPro" id="IPR000566">
    <property type="entry name" value="Lipocln_cytosolic_FA-bd_dom"/>
</dbReference>
<dbReference type="InterPro" id="IPR000463">
    <property type="entry name" value="Fatty_acid-bd"/>
</dbReference>
<dbReference type="Proteomes" id="UP000297703">
    <property type="component" value="Unassembled WGS sequence"/>
</dbReference>
<dbReference type="FunFam" id="2.40.128.20:FF:000001">
    <property type="entry name" value="Fatty acid-binding protein, adipocyte"/>
    <property type="match status" value="1"/>
</dbReference>
<gene>
    <name evidence="4" type="ORF">DR999_PMT05957</name>
</gene>
<feature type="domain" description="Cytosolic fatty-acid binding proteins" evidence="3">
    <location>
        <begin position="184"/>
        <end position="201"/>
    </location>
</feature>
<evidence type="ECO:0000259" key="3">
    <source>
        <dbReference type="PROSITE" id="PS00214"/>
    </source>
</evidence>
<evidence type="ECO:0000256" key="2">
    <source>
        <dbReference type="RuleBase" id="RU003696"/>
    </source>
</evidence>
<dbReference type="Pfam" id="PF00061">
    <property type="entry name" value="Lipocalin"/>
    <property type="match status" value="1"/>
</dbReference>
<keyword evidence="2" id="KW-0813">Transport</keyword>
<dbReference type="CDD" id="cd19443">
    <property type="entry name" value="FABP3-like"/>
    <property type="match status" value="1"/>
</dbReference>
<dbReference type="OrthoDB" id="412780at2759"/>
<dbReference type="AlphaFoldDB" id="A0A4D9EK77"/>
<name>A0A4D9EK77_9SAUR</name>
<dbReference type="InterPro" id="IPR031259">
    <property type="entry name" value="ILBP"/>
</dbReference>
<dbReference type="GO" id="GO:0008289">
    <property type="term" value="F:lipid binding"/>
    <property type="evidence" value="ECO:0007669"/>
    <property type="project" value="InterPro"/>
</dbReference>
<organism evidence="4 5">
    <name type="scientific">Platysternon megacephalum</name>
    <name type="common">big-headed turtle</name>
    <dbReference type="NCBI Taxonomy" id="55544"/>
    <lineage>
        <taxon>Eukaryota</taxon>
        <taxon>Metazoa</taxon>
        <taxon>Chordata</taxon>
        <taxon>Craniata</taxon>
        <taxon>Vertebrata</taxon>
        <taxon>Euteleostomi</taxon>
        <taxon>Archelosauria</taxon>
        <taxon>Testudinata</taxon>
        <taxon>Testudines</taxon>
        <taxon>Cryptodira</taxon>
        <taxon>Durocryptodira</taxon>
        <taxon>Testudinoidea</taxon>
        <taxon>Platysternidae</taxon>
        <taxon>Platysternon</taxon>
    </lineage>
</organism>
<dbReference type="Gene3D" id="2.40.128.20">
    <property type="match status" value="2"/>
</dbReference>
<dbReference type="SUPFAM" id="SSF50814">
    <property type="entry name" value="Lipocalins"/>
    <property type="match status" value="2"/>
</dbReference>
<comment type="caution">
    <text evidence="4">The sequence shown here is derived from an EMBL/GenBank/DDBJ whole genome shotgun (WGS) entry which is preliminary data.</text>
</comment>
<keyword evidence="4" id="KW-0808">Transferase</keyword>
<dbReference type="STRING" id="55544.A0A4D9EK77"/>
<sequence length="207" mass="23018">MLGQGGDISVSTQQILTMCDLFLGTWKLSSSEKFDDYMKALGVSLATRKLGSLTKPTVTISIDGDVLTIQTKSTFKSTEVSFKLGEEFEETTADDRKTKSTVTLDDGSLTQVQKWNGKETTIKRRLVDGKMVVGSKPTSGPTEELQQHRYQNKLSPFYIIHLCEAAAVLVNAQQTPTTPELFLGTWKLVSSENFEEYMKELGETLLF</sequence>
<dbReference type="PRINTS" id="PR00178">
    <property type="entry name" value="FATTYACIDBP"/>
</dbReference>
<dbReference type="PANTHER" id="PTHR11955">
    <property type="entry name" value="FATTY ACID BINDING PROTEIN"/>
    <property type="match status" value="1"/>
</dbReference>
<reference evidence="4 5" key="1">
    <citation type="submission" date="2019-04" db="EMBL/GenBank/DDBJ databases">
        <title>Draft genome of the big-headed turtle Platysternon megacephalum.</title>
        <authorList>
            <person name="Gong S."/>
        </authorList>
    </citation>
    <scope>NUCLEOTIDE SEQUENCE [LARGE SCALE GENOMIC DNA]</scope>
    <source>
        <strain evidence="4">DO16091913</strain>
        <tissue evidence="4">Muscle</tissue>
    </source>
</reference>
<evidence type="ECO:0000313" key="5">
    <source>
        <dbReference type="Proteomes" id="UP000297703"/>
    </source>
</evidence>
<reference evidence="4 5" key="2">
    <citation type="submission" date="2019-04" db="EMBL/GenBank/DDBJ databases">
        <title>The genome sequence of big-headed turtle.</title>
        <authorList>
            <person name="Gong S."/>
        </authorList>
    </citation>
    <scope>NUCLEOTIDE SEQUENCE [LARGE SCALE GENOMIC DNA]</scope>
    <source>
        <strain evidence="4">DO16091913</strain>
        <tissue evidence="4">Muscle</tissue>
    </source>
</reference>
<keyword evidence="4" id="KW-0418">Kinase</keyword>
<comment type="similarity">
    <text evidence="1 2">Belongs to the calycin superfamily. Fatty-acid binding protein (FABP) family.</text>
</comment>
<accession>A0A4D9EK77</accession>
<evidence type="ECO:0000256" key="1">
    <source>
        <dbReference type="ARBA" id="ARBA00008390"/>
    </source>
</evidence>
<dbReference type="EMBL" id="QXTE01000038">
    <property type="protein sequence ID" value="TFK10949.1"/>
    <property type="molecule type" value="Genomic_DNA"/>
</dbReference>
<dbReference type="GO" id="GO:0016301">
    <property type="term" value="F:kinase activity"/>
    <property type="evidence" value="ECO:0007669"/>
    <property type="project" value="UniProtKB-KW"/>
</dbReference>
<proteinExistence type="inferred from homology"/>
<protein>
    <submittedName>
        <fullName evidence="4">A-kinase anchor protein 2</fullName>
    </submittedName>
</protein>
<evidence type="ECO:0000313" key="4">
    <source>
        <dbReference type="EMBL" id="TFK10949.1"/>
    </source>
</evidence>
<dbReference type="InterPro" id="IPR012674">
    <property type="entry name" value="Calycin"/>
</dbReference>
<dbReference type="PROSITE" id="PS00214">
    <property type="entry name" value="FABP"/>
    <property type="match status" value="1"/>
</dbReference>